<sequence length="1156" mass="135828">MKIALFELEICKTGDLQHCCSTAARNELGNDVFKIDLSIPIRESQKMLNLRLLLAFPKNLLNRIKRFRECHNVICYRLVTETLDENTLEHYRACVGKRIEKVELNGYENDTIVTFLNVFKSVQFKKLAISDYSLSDLRDNDLNIITLYSIVNEHKVDCLSLSLACVTFTNPVKILLDLASCKHMETNYFFGMKTVEWGPVIADMFTRKLEKLRIENQHYPWILSNSSAGVLQERLSKMAKKIWFESSCEPDVNSVFGKNINNEYIGSIANKYSHAPHEQTTLLRRFIHRKITSMSSLKMQYQSRSDSDKRVSERQDELRVRFKVEKLEERIREIRSEIIVNASTANLIRDKIAELKRVIESKFVEVETMMAKNKNAEIVQDVNAHEEEISEIYQLRKKNDELDRKFEDLSVKNEETERKFKELEAKNGETEKKYRKMTSHDVCYHKAIRNSDEIEHSEDDKDIKYKMRYVLQQFGNFEKIEELRKAISTLNENMLAQYEKQFAGQHGASEFLTTCFDRMKTKQEAAFDDVLELPLAQEYSDTIAFSSVNLSLFRSCFEKIEFDTVKEIEYIDRVYRERFSNRRQSAWYPDVQEYVKKYVKNVSSKSNEGKTLINSCFNCFKEFISTDSRWRMEYEEMAVRNEEYDRRIPEVKAKSDRIEKWYTELYIQMIRNMISSNTACSGRNNSDPVRRKALDGLLLSCLDEDVQEIVDILLGKCAKIRDIILEHLRRENHNQQDIEELERAIREMHSAITNMSTKLAKQVKNAVHFLEHLNNFGNAFDETLRKVEQIRNSTTERIEVHCKKIIVLFPLRDGIEKHQKIMNAQIQEAASLFKSTFDEIKNMPRLSVGKDESLNESKNHQIAAEYWTFKIEKVSKKMEETDKKYRKLLMMAGKGKQAHDDQEKGENINLLKCKKNLCKSKLQNLTDSDCHKLERQVEIFTHNSQDIMEENTAAEYWKLKFEEASQKNEETGKKYRQLLMMVGRQKKAHADNEADIVSVTNNNERDDTAAARRKSDKTPFKIRLTILLRNSKLFDLRVISTFPNNLRLRTRRFRDEYNVVRYRIQNESIDKSTLEHYRVCMGNGIEKAQMHNRLPKLSKKIGFDSSCGVDVNIVFKKTDEYHMERSLFADDGFMNVLKIKHVSKQTERPDFQHKML</sequence>
<gene>
    <name evidence="1" type="primary">WBGene00114336</name>
</gene>
<reference evidence="1" key="2">
    <citation type="submission" date="2022-06" db="UniProtKB">
        <authorList>
            <consortium name="EnsemblMetazoa"/>
        </authorList>
    </citation>
    <scope>IDENTIFICATION</scope>
    <source>
        <strain evidence="1">PS312</strain>
    </source>
</reference>
<protein>
    <submittedName>
        <fullName evidence="1">Uncharacterized protein</fullName>
    </submittedName>
</protein>
<evidence type="ECO:0000313" key="1">
    <source>
        <dbReference type="EnsemblMetazoa" id="PPA24782.1"/>
    </source>
</evidence>
<dbReference type="AlphaFoldDB" id="A0A2A6BPN0"/>
<dbReference type="Proteomes" id="UP000005239">
    <property type="component" value="Unassembled WGS sequence"/>
</dbReference>
<dbReference type="EnsemblMetazoa" id="PPA24782.1">
    <property type="protein sequence ID" value="PPA24782.1"/>
    <property type="gene ID" value="WBGene00114336"/>
</dbReference>
<accession>A0A2A6BPN0</accession>
<evidence type="ECO:0000313" key="2">
    <source>
        <dbReference type="Proteomes" id="UP000005239"/>
    </source>
</evidence>
<keyword evidence="2" id="KW-1185">Reference proteome</keyword>
<proteinExistence type="predicted"/>
<name>A0A2A6BPN0_PRIPA</name>
<organism evidence="1 2">
    <name type="scientific">Pristionchus pacificus</name>
    <name type="common">Parasitic nematode worm</name>
    <dbReference type="NCBI Taxonomy" id="54126"/>
    <lineage>
        <taxon>Eukaryota</taxon>
        <taxon>Metazoa</taxon>
        <taxon>Ecdysozoa</taxon>
        <taxon>Nematoda</taxon>
        <taxon>Chromadorea</taxon>
        <taxon>Rhabditida</taxon>
        <taxon>Rhabditina</taxon>
        <taxon>Diplogasteromorpha</taxon>
        <taxon>Diplogasteroidea</taxon>
        <taxon>Neodiplogasteridae</taxon>
        <taxon>Pristionchus</taxon>
    </lineage>
</organism>
<reference evidence="2" key="1">
    <citation type="journal article" date="2008" name="Nat. Genet.">
        <title>The Pristionchus pacificus genome provides a unique perspective on nematode lifestyle and parasitism.</title>
        <authorList>
            <person name="Dieterich C."/>
            <person name="Clifton S.W."/>
            <person name="Schuster L.N."/>
            <person name="Chinwalla A."/>
            <person name="Delehaunty K."/>
            <person name="Dinkelacker I."/>
            <person name="Fulton L."/>
            <person name="Fulton R."/>
            <person name="Godfrey J."/>
            <person name="Minx P."/>
            <person name="Mitreva M."/>
            <person name="Roeseler W."/>
            <person name="Tian H."/>
            <person name="Witte H."/>
            <person name="Yang S.P."/>
            <person name="Wilson R.K."/>
            <person name="Sommer R.J."/>
        </authorList>
    </citation>
    <scope>NUCLEOTIDE SEQUENCE [LARGE SCALE GENOMIC DNA]</scope>
    <source>
        <strain evidence="2">PS312</strain>
    </source>
</reference>
<accession>A0A8R1UHT2</accession>